<dbReference type="RefSeq" id="WP_140009360.1">
    <property type="nucleotide sequence ID" value="NZ_JBHMDG010000034.1"/>
</dbReference>
<organism evidence="3 4">
    <name type="scientific">Nocardioides plantarum</name>
    <dbReference type="NCBI Taxonomy" id="29299"/>
    <lineage>
        <taxon>Bacteria</taxon>
        <taxon>Bacillati</taxon>
        <taxon>Actinomycetota</taxon>
        <taxon>Actinomycetes</taxon>
        <taxon>Propionibacteriales</taxon>
        <taxon>Nocardioidaceae</taxon>
        <taxon>Nocardioides</taxon>
    </lineage>
</organism>
<evidence type="ECO:0000313" key="3">
    <source>
        <dbReference type="EMBL" id="MFB9315302.1"/>
    </source>
</evidence>
<evidence type="ECO:0008006" key="5">
    <source>
        <dbReference type="Google" id="ProtNLM"/>
    </source>
</evidence>
<reference evidence="3 4" key="1">
    <citation type="submission" date="2024-09" db="EMBL/GenBank/DDBJ databases">
        <authorList>
            <person name="Sun Q."/>
            <person name="Mori K."/>
        </authorList>
    </citation>
    <scope>NUCLEOTIDE SEQUENCE [LARGE SCALE GENOMIC DNA]</scope>
    <source>
        <strain evidence="3 4">JCM 9626</strain>
    </source>
</reference>
<comment type="caution">
    <text evidence="3">The sequence shown here is derived from an EMBL/GenBank/DDBJ whole genome shotgun (WGS) entry which is preliminary data.</text>
</comment>
<dbReference type="PROSITE" id="PS51257">
    <property type="entry name" value="PROKAR_LIPOPROTEIN"/>
    <property type="match status" value="1"/>
</dbReference>
<evidence type="ECO:0000256" key="1">
    <source>
        <dbReference type="SAM" id="MobiDB-lite"/>
    </source>
</evidence>
<gene>
    <name evidence="3" type="ORF">ACFFRI_19800</name>
</gene>
<evidence type="ECO:0000313" key="4">
    <source>
        <dbReference type="Proteomes" id="UP001589750"/>
    </source>
</evidence>
<feature type="chain" id="PRO_5046672526" description="Secreted protein" evidence="2">
    <location>
        <begin position="23"/>
        <end position="158"/>
    </location>
</feature>
<dbReference type="Proteomes" id="UP001589750">
    <property type="component" value="Unassembled WGS sequence"/>
</dbReference>
<protein>
    <recommendedName>
        <fullName evidence="5">Secreted protein</fullName>
    </recommendedName>
</protein>
<accession>A0ABV5KFX5</accession>
<evidence type="ECO:0000256" key="2">
    <source>
        <dbReference type="SAM" id="SignalP"/>
    </source>
</evidence>
<keyword evidence="2" id="KW-0732">Signal</keyword>
<sequence>MRSVAARSAPMLLVPVVVMALAGCSGGDDDDRGGAATPSGTPSATAPTAATTKRPLPAAPELVDATGGTDDVGWDPASCPTAAGRQRTSGTLTNPTKRAADYVLTVSWLDEASETLARGVTLVKRARPGVETRWKVQATVPEGASTCIANVLRGTLAT</sequence>
<keyword evidence="4" id="KW-1185">Reference proteome</keyword>
<feature type="region of interest" description="Disordered" evidence="1">
    <location>
        <begin position="29"/>
        <end position="93"/>
    </location>
</feature>
<name>A0ABV5KFX5_9ACTN</name>
<feature type="compositionally biased region" description="Low complexity" evidence="1">
    <location>
        <begin position="34"/>
        <end position="60"/>
    </location>
</feature>
<dbReference type="EMBL" id="JBHMDG010000034">
    <property type="protein sequence ID" value="MFB9315302.1"/>
    <property type="molecule type" value="Genomic_DNA"/>
</dbReference>
<proteinExistence type="predicted"/>
<feature type="signal peptide" evidence="2">
    <location>
        <begin position="1"/>
        <end position="22"/>
    </location>
</feature>